<dbReference type="Pfam" id="PF00361">
    <property type="entry name" value="Proton_antipo_M"/>
    <property type="match status" value="1"/>
</dbReference>
<evidence type="ECO:0000256" key="1">
    <source>
        <dbReference type="ARBA" id="ARBA00004651"/>
    </source>
</evidence>
<evidence type="ECO:0000256" key="5">
    <source>
        <dbReference type="ARBA" id="ARBA00022692"/>
    </source>
</evidence>
<dbReference type="PRINTS" id="PR01434">
    <property type="entry name" value="NADHDHGNASE5"/>
</dbReference>
<feature type="domain" description="NADH:quinone oxidoreductase/Mrp antiporter transmembrane" evidence="11">
    <location>
        <begin position="132"/>
        <end position="415"/>
    </location>
</feature>
<accession>A0AAE7R9C7</accession>
<proteinExistence type="predicted"/>
<gene>
    <name evidence="15" type="ORF">G6L72_04160</name>
    <name evidence="16" type="ORF">G6M88_11690</name>
</gene>
<dbReference type="Pfam" id="PF00662">
    <property type="entry name" value="Proton_antipo_N"/>
    <property type="match status" value="1"/>
</dbReference>
<dbReference type="GO" id="GO:0006811">
    <property type="term" value="P:monoatomic ion transport"/>
    <property type="evidence" value="ECO:0007669"/>
    <property type="project" value="UniProtKB-KW"/>
</dbReference>
<dbReference type="InterPro" id="IPR001516">
    <property type="entry name" value="Proton_antipo_N"/>
</dbReference>
<reference evidence="16" key="2">
    <citation type="submission" date="2020-02" db="EMBL/GenBank/DDBJ databases">
        <title>Unexpected conservation and global transmission of agrobacterial virulence plasmids.</title>
        <authorList>
            <person name="Weisberg A.J."/>
            <person name="Davis E.W. II"/>
            <person name="Tabima J.R."/>
            <person name="Belcher M.S."/>
            <person name="Miller M."/>
            <person name="Kuo C.-H."/>
            <person name="Loper J.E."/>
            <person name="Grunwald N.J."/>
            <person name="Putnam M.L."/>
            <person name="Chang J.H."/>
        </authorList>
    </citation>
    <scope>NUCLEOTIDE SEQUENCE</scope>
    <source>
        <strain evidence="16">W2/73</strain>
    </source>
</reference>
<dbReference type="Pfam" id="PF20501">
    <property type="entry name" value="MbhE"/>
    <property type="match status" value="1"/>
</dbReference>
<dbReference type="PANTHER" id="PTHR43373">
    <property type="entry name" value="NA(+)/H(+) ANTIPORTER SUBUNIT"/>
    <property type="match status" value="1"/>
</dbReference>
<evidence type="ECO:0000256" key="2">
    <source>
        <dbReference type="ARBA" id="ARBA00022448"/>
    </source>
</evidence>
<name>A0AAE7R9C7_9HYPH</name>
<keyword evidence="4" id="KW-1003">Cell membrane</keyword>
<reference evidence="15 18" key="1">
    <citation type="journal article" date="2020" name="Science">
        <title>Unexpected conservation and global transmission of agrobacterial virulence plasmids.</title>
        <authorList>
            <person name="Weisberg A.J."/>
            <person name="Davis E.W. 2nd"/>
            <person name="Tabima J."/>
            <person name="Belcher M.S."/>
            <person name="Miller M."/>
            <person name="Kuo C.H."/>
            <person name="Loper J.E."/>
            <person name="Grunwald N.J."/>
            <person name="Putnam M.L."/>
            <person name="Chang J.H."/>
        </authorList>
    </citation>
    <scope>NUCLEOTIDE SEQUENCE [LARGE SCALE GENOMIC DNA]</scope>
    <source>
        <strain evidence="15 18">A19/93</strain>
    </source>
</reference>
<evidence type="ECO:0000313" key="16">
    <source>
        <dbReference type="EMBL" id="QTG01011.1"/>
    </source>
</evidence>
<comment type="subcellular location">
    <subcellularLocation>
        <location evidence="1">Cell membrane</location>
        <topology evidence="1">Multi-pass membrane protein</topology>
    </subcellularLocation>
    <subcellularLocation>
        <location evidence="9">Membrane</location>
        <topology evidence="9">Multi-pass membrane protein</topology>
    </subcellularLocation>
</comment>
<dbReference type="Pfam" id="PF13244">
    <property type="entry name" value="MbhD"/>
    <property type="match status" value="1"/>
</dbReference>
<keyword evidence="5 9" id="KW-0812">Transmembrane</keyword>
<keyword evidence="8 10" id="KW-0472">Membrane</keyword>
<evidence type="ECO:0000259" key="14">
    <source>
        <dbReference type="Pfam" id="PF20501"/>
    </source>
</evidence>
<protein>
    <submittedName>
        <fullName evidence="16">Monovalent cation/H+ antiporter subunit A</fullName>
    </submittedName>
</protein>
<evidence type="ECO:0000256" key="4">
    <source>
        <dbReference type="ARBA" id="ARBA00022475"/>
    </source>
</evidence>
<feature type="transmembrane region" description="Helical" evidence="10">
    <location>
        <begin position="604"/>
        <end position="624"/>
    </location>
</feature>
<feature type="domain" description="MrpA C-terminal/MbhE" evidence="14">
    <location>
        <begin position="690"/>
        <end position="772"/>
    </location>
</feature>
<dbReference type="EMBL" id="JAAMCP010000001">
    <property type="protein sequence ID" value="NTF35910.1"/>
    <property type="molecule type" value="Genomic_DNA"/>
</dbReference>
<evidence type="ECO:0000256" key="8">
    <source>
        <dbReference type="ARBA" id="ARBA00023136"/>
    </source>
</evidence>
<feature type="transmembrane region" description="Helical" evidence="10">
    <location>
        <begin position="330"/>
        <end position="352"/>
    </location>
</feature>
<feature type="transmembrane region" description="Helical" evidence="10">
    <location>
        <begin position="278"/>
        <end position="296"/>
    </location>
</feature>
<keyword evidence="3" id="KW-0050">Antiport</keyword>
<sequence length="783" mass="83604">MIANVTLLTFVVLFLPFIAALCAPLAIGRLGHEGVWLLALAPALAFIHFLGFIPEIAAGEVVTGGYAWVPSFNLSFSWFIDGLSLTFALLITGIGTLIVLYAGGYMKGHQQQGRFMAFLLLFMGAMLGVVVSDSLMMLFVYWELTSITSFLLIGFDHRREAARRAALQALVVTGGGGLALLAGLIFIWNISGTTQLSLLVHGDDVLRQSPFYFVTLLLVLGGAFTKSAQFPFHFWLPNAMEAPTPVSAYLHSATMVKAGVYLLMRLNPVMGETAAWEILLPFFGGLTMLTGAFLAIRQTDLKLMLAYTTVSSLGLLVTLTGFGSEHAIEAAVLYLVAHSLFKGALFMVAGIIDHESGTRDVTKLGGLGKAMPITFIAAVAAAISMAGLPPFLGFLAKEEIYYALAHPNPRAILFTGIAILGNALMLAVAFAVALKPFVGKLKKTPKHAHEGPVLLWLGPAVLALGGLLAALFSGVFHAGISTPMASAIAGESRPVEMSLIPHIGVPLALSLFTVALGVVIYTKLAFARRLMNRALDAAGPGPDRAFDAAISGLVKLSFHVTRMIQPGRLEFYVTTTFAIIALVLLVPLFAYGELPAMPAWPADIQLHELTFVMIAVIGLIAVLTAASRLTAIVALGIQGFAVAVLFLLFGAPDLSFTQFMVETLSVVIFTLVMTRLRLSPSDHRKRGQKLLDGTIALACGTGFALMLMKATERPFNTSLTEFFSTYSKLIAHGNNVVNVIIVDFRGTDTLGEIAVVMITGLAILALIRIRPKPTTGADKEGRA</sequence>
<dbReference type="InterPro" id="IPR025383">
    <property type="entry name" value="MrpA_C/MbhD"/>
</dbReference>
<feature type="transmembrane region" description="Helical" evidence="10">
    <location>
        <begin position="34"/>
        <end position="58"/>
    </location>
</feature>
<dbReference type="Proteomes" id="UP000822331">
    <property type="component" value="Unassembled WGS sequence"/>
</dbReference>
<feature type="transmembrane region" description="Helical" evidence="10">
    <location>
        <begin position="753"/>
        <end position="769"/>
    </location>
</feature>
<feature type="transmembrane region" description="Helical" evidence="10">
    <location>
        <begin position="167"/>
        <end position="191"/>
    </location>
</feature>
<keyword evidence="7" id="KW-0406">Ion transport</keyword>
<feature type="transmembrane region" description="Helical" evidence="10">
    <location>
        <begin position="412"/>
        <end position="434"/>
    </location>
</feature>
<evidence type="ECO:0000256" key="6">
    <source>
        <dbReference type="ARBA" id="ARBA00022989"/>
    </source>
</evidence>
<dbReference type="InterPro" id="IPR050616">
    <property type="entry name" value="CPA3_Na-H_Antiporter_A"/>
</dbReference>
<evidence type="ECO:0000259" key="13">
    <source>
        <dbReference type="Pfam" id="PF13244"/>
    </source>
</evidence>
<feature type="transmembrane region" description="Helical" evidence="10">
    <location>
        <begin position="78"/>
        <end position="103"/>
    </location>
</feature>
<feature type="transmembrane region" description="Helical" evidence="10">
    <location>
        <begin position="373"/>
        <end position="392"/>
    </location>
</feature>
<evidence type="ECO:0000256" key="9">
    <source>
        <dbReference type="RuleBase" id="RU000320"/>
    </source>
</evidence>
<evidence type="ECO:0000256" key="7">
    <source>
        <dbReference type="ARBA" id="ARBA00023065"/>
    </source>
</evidence>
<dbReference type="EMBL" id="CP049206">
    <property type="protein sequence ID" value="QTG01011.1"/>
    <property type="molecule type" value="Genomic_DNA"/>
</dbReference>
<feature type="transmembrane region" description="Helical" evidence="10">
    <location>
        <begin position="115"/>
        <end position="132"/>
    </location>
</feature>
<dbReference type="Proteomes" id="UP000663912">
    <property type="component" value="Chromosome 1"/>
</dbReference>
<dbReference type="NCBIfam" id="NF009287">
    <property type="entry name" value="PRK12647.1"/>
    <property type="match status" value="1"/>
</dbReference>
<evidence type="ECO:0000313" key="18">
    <source>
        <dbReference type="Proteomes" id="UP000822331"/>
    </source>
</evidence>
<feature type="transmembrane region" description="Helical" evidence="10">
    <location>
        <begin position="6"/>
        <end position="27"/>
    </location>
</feature>
<feature type="transmembrane region" description="Helical" evidence="10">
    <location>
        <begin position="631"/>
        <end position="650"/>
    </location>
</feature>
<dbReference type="PANTHER" id="PTHR43373:SF1">
    <property type="entry name" value="NA(+)_H(+) ANTIPORTER SUBUNIT A"/>
    <property type="match status" value="1"/>
</dbReference>
<evidence type="ECO:0000259" key="11">
    <source>
        <dbReference type="Pfam" id="PF00361"/>
    </source>
</evidence>
<dbReference type="AlphaFoldDB" id="A0AAE7R9C7"/>
<evidence type="ECO:0000259" key="12">
    <source>
        <dbReference type="Pfam" id="PF00662"/>
    </source>
</evidence>
<feature type="transmembrane region" description="Helical" evidence="10">
    <location>
        <begin position="690"/>
        <end position="708"/>
    </location>
</feature>
<evidence type="ECO:0000313" key="15">
    <source>
        <dbReference type="EMBL" id="NTF35910.1"/>
    </source>
</evidence>
<feature type="transmembrane region" description="Helical" evidence="10">
    <location>
        <begin position="571"/>
        <end position="592"/>
    </location>
</feature>
<feature type="transmembrane region" description="Helical" evidence="10">
    <location>
        <begin position="303"/>
        <end position="324"/>
    </location>
</feature>
<feature type="domain" description="NADH-Ubiquinone oxidoreductase (complex I) chain 5 N-terminal" evidence="12">
    <location>
        <begin position="70"/>
        <end position="116"/>
    </location>
</feature>
<dbReference type="GO" id="GO:0005886">
    <property type="term" value="C:plasma membrane"/>
    <property type="evidence" value="ECO:0007669"/>
    <property type="project" value="UniProtKB-SubCell"/>
</dbReference>
<feature type="domain" description="MrpA C-terminal/MbhD" evidence="13">
    <location>
        <begin position="614"/>
        <end position="677"/>
    </location>
</feature>
<keyword evidence="2" id="KW-0813">Transport</keyword>
<dbReference type="InterPro" id="IPR046806">
    <property type="entry name" value="MrpA_C/MbhE"/>
</dbReference>
<evidence type="ECO:0000313" key="17">
    <source>
        <dbReference type="Proteomes" id="UP000663912"/>
    </source>
</evidence>
<feature type="transmembrane region" description="Helical" evidence="10">
    <location>
        <begin position="454"/>
        <end position="479"/>
    </location>
</feature>
<keyword evidence="6 10" id="KW-1133">Transmembrane helix</keyword>
<feature type="transmembrane region" description="Helical" evidence="10">
    <location>
        <begin position="656"/>
        <end position="678"/>
    </location>
</feature>
<keyword evidence="18" id="KW-1185">Reference proteome</keyword>
<dbReference type="GO" id="GO:0015297">
    <property type="term" value="F:antiporter activity"/>
    <property type="evidence" value="ECO:0007669"/>
    <property type="project" value="UniProtKB-KW"/>
</dbReference>
<feature type="transmembrane region" description="Helical" evidence="10">
    <location>
        <begin position="499"/>
        <end position="521"/>
    </location>
</feature>
<organism evidence="16 17">
    <name type="scientific">Agrobacterium rubi</name>
    <dbReference type="NCBI Taxonomy" id="28099"/>
    <lineage>
        <taxon>Bacteria</taxon>
        <taxon>Pseudomonadati</taxon>
        <taxon>Pseudomonadota</taxon>
        <taxon>Alphaproteobacteria</taxon>
        <taxon>Hyphomicrobiales</taxon>
        <taxon>Rhizobiaceae</taxon>
        <taxon>Rhizobium/Agrobacterium group</taxon>
        <taxon>Agrobacterium</taxon>
    </lineage>
</organism>
<dbReference type="KEGG" id="arui:G6M88_11690"/>
<dbReference type="InterPro" id="IPR001750">
    <property type="entry name" value="ND/Mrp_TM"/>
</dbReference>
<evidence type="ECO:0000256" key="10">
    <source>
        <dbReference type="SAM" id="Phobius"/>
    </source>
</evidence>
<evidence type="ECO:0000256" key="3">
    <source>
        <dbReference type="ARBA" id="ARBA00022449"/>
    </source>
</evidence>
<dbReference type="RefSeq" id="WP_065699555.1">
    <property type="nucleotide sequence ID" value="NZ_CP049206.1"/>
</dbReference>
<feature type="transmembrane region" description="Helical" evidence="10">
    <location>
        <begin position="211"/>
        <end position="236"/>
    </location>
</feature>